<keyword evidence="3" id="KW-1185">Reference proteome</keyword>
<protein>
    <submittedName>
        <fullName evidence="2">Uncharacterized protein</fullName>
    </submittedName>
</protein>
<reference evidence="2 3" key="1">
    <citation type="submission" date="2021-06" db="EMBL/GenBank/DDBJ databases">
        <title>Chromosome-level genome assembly of the red-tail catfish (Hemibagrus wyckioides).</title>
        <authorList>
            <person name="Shao F."/>
        </authorList>
    </citation>
    <scope>NUCLEOTIDE SEQUENCE [LARGE SCALE GENOMIC DNA]</scope>
    <source>
        <strain evidence="2">EC202008001</strain>
        <tissue evidence="2">Blood</tissue>
    </source>
</reference>
<gene>
    <name evidence="2" type="ORF">KOW79_007471</name>
</gene>
<feature type="compositionally biased region" description="Polar residues" evidence="1">
    <location>
        <begin position="13"/>
        <end position="26"/>
    </location>
</feature>
<dbReference type="Proteomes" id="UP000824219">
    <property type="component" value="Linkage Group LG08"/>
</dbReference>
<feature type="region of interest" description="Disordered" evidence="1">
    <location>
        <begin position="1"/>
        <end position="26"/>
    </location>
</feature>
<dbReference type="AlphaFoldDB" id="A0A9D3NYN0"/>
<organism evidence="2 3">
    <name type="scientific">Hemibagrus wyckioides</name>
    <dbReference type="NCBI Taxonomy" id="337641"/>
    <lineage>
        <taxon>Eukaryota</taxon>
        <taxon>Metazoa</taxon>
        <taxon>Chordata</taxon>
        <taxon>Craniata</taxon>
        <taxon>Vertebrata</taxon>
        <taxon>Euteleostomi</taxon>
        <taxon>Actinopterygii</taxon>
        <taxon>Neopterygii</taxon>
        <taxon>Teleostei</taxon>
        <taxon>Ostariophysi</taxon>
        <taxon>Siluriformes</taxon>
        <taxon>Bagridae</taxon>
        <taxon>Hemibagrus</taxon>
    </lineage>
</organism>
<evidence type="ECO:0000256" key="1">
    <source>
        <dbReference type="SAM" id="MobiDB-lite"/>
    </source>
</evidence>
<proteinExistence type="predicted"/>
<evidence type="ECO:0000313" key="2">
    <source>
        <dbReference type="EMBL" id="KAG7329297.1"/>
    </source>
</evidence>
<comment type="caution">
    <text evidence="2">The sequence shown here is derived from an EMBL/GenBank/DDBJ whole genome shotgun (WGS) entry which is preliminary data.</text>
</comment>
<evidence type="ECO:0000313" key="3">
    <source>
        <dbReference type="Proteomes" id="UP000824219"/>
    </source>
</evidence>
<accession>A0A9D3NYN0</accession>
<name>A0A9D3NYN0_9TELE</name>
<sequence>MNLAKTTADGISPDNNVTGSFLTSTSQPTQCIPISNMLYDWTASYGGHVAPEWINMQDSIHKAKLTEP</sequence>
<dbReference type="EMBL" id="JAHKSW010000008">
    <property type="protein sequence ID" value="KAG7329297.1"/>
    <property type="molecule type" value="Genomic_DNA"/>
</dbReference>